<keyword evidence="3" id="KW-1185">Reference proteome</keyword>
<name>A0A811PEX4_9POAL</name>
<sequence length="429" mass="46364">MAPEAIVQLVDGGEEEEAQRKVVVVQQHLDDNIMSTILSKLPSEPAHRFAVVSKSSGALLRQPAFLQNHLSSRRSLVQLLKDDELPSMVAIQPKDHQRPGGYVHLTIVNNANPTNPVALHLPVHHAYQHLIAEHAPAASPAEGELATFLMRTVPKLNASFVASDGPMLLARNPTRSYFVCYPAANRWIALPPPPAGDTVAAGFRYVVVDAASGTISFMVVLVAPDHVATFSSKTGEWGAKEHGAHEDVMAFGAWGPGIRAGNSIYWQSAAGDARARVLCFDVARGGRVSAFREPPLADGGTKRVGRSLGSASGRLRLCAFDVRDNDPGNVQPHAVEGVHGVFFLDDGDAGTWRRAHEVVVRDDISVTFFGVPHGAEVPVDFTGASGSSIIVNKNQVLFRRDLEGGNKVRLYGPRMASLYNNLDMFPLFW</sequence>
<dbReference type="OrthoDB" id="665980at2759"/>
<organism evidence="2 3">
    <name type="scientific">Miscanthus lutarioriparius</name>
    <dbReference type="NCBI Taxonomy" id="422564"/>
    <lineage>
        <taxon>Eukaryota</taxon>
        <taxon>Viridiplantae</taxon>
        <taxon>Streptophyta</taxon>
        <taxon>Embryophyta</taxon>
        <taxon>Tracheophyta</taxon>
        <taxon>Spermatophyta</taxon>
        <taxon>Magnoliopsida</taxon>
        <taxon>Liliopsida</taxon>
        <taxon>Poales</taxon>
        <taxon>Poaceae</taxon>
        <taxon>PACMAD clade</taxon>
        <taxon>Panicoideae</taxon>
        <taxon>Andropogonodae</taxon>
        <taxon>Andropogoneae</taxon>
        <taxon>Saccharinae</taxon>
        <taxon>Miscanthus</taxon>
    </lineage>
</organism>
<evidence type="ECO:0000313" key="2">
    <source>
        <dbReference type="EMBL" id="CAD6245941.1"/>
    </source>
</evidence>
<dbReference type="EMBL" id="CAJGYO010000007">
    <property type="protein sequence ID" value="CAD6245941.1"/>
    <property type="molecule type" value="Genomic_DNA"/>
</dbReference>
<dbReference type="Proteomes" id="UP000604825">
    <property type="component" value="Unassembled WGS sequence"/>
</dbReference>
<dbReference type="InterPro" id="IPR050796">
    <property type="entry name" value="SCF_F-box_component"/>
</dbReference>
<gene>
    <name evidence="2" type="ORF">NCGR_LOCUS30222</name>
</gene>
<comment type="caution">
    <text evidence="2">The sequence shown here is derived from an EMBL/GenBank/DDBJ whole genome shotgun (WGS) entry which is preliminary data.</text>
</comment>
<dbReference type="InterPro" id="IPR056592">
    <property type="entry name" value="Beta-prop_At3g26010-like"/>
</dbReference>
<protein>
    <recommendedName>
        <fullName evidence="1">F-box protein At3g26010-like beta-propeller domain-containing protein</fullName>
    </recommendedName>
</protein>
<dbReference type="PANTHER" id="PTHR31672">
    <property type="entry name" value="BNACNNG10540D PROTEIN"/>
    <property type="match status" value="1"/>
</dbReference>
<accession>A0A811PEX4</accession>
<feature type="domain" description="F-box protein At3g26010-like beta-propeller" evidence="1">
    <location>
        <begin position="154"/>
        <end position="313"/>
    </location>
</feature>
<dbReference type="PANTHER" id="PTHR31672:SF13">
    <property type="entry name" value="F-BOX PROTEIN CPR30-LIKE"/>
    <property type="match status" value="1"/>
</dbReference>
<evidence type="ECO:0000259" key="1">
    <source>
        <dbReference type="Pfam" id="PF24750"/>
    </source>
</evidence>
<dbReference type="Pfam" id="PF24750">
    <property type="entry name" value="b-prop_At3g26010-like"/>
    <property type="match status" value="1"/>
</dbReference>
<proteinExistence type="predicted"/>
<dbReference type="AlphaFoldDB" id="A0A811PEX4"/>
<evidence type="ECO:0000313" key="3">
    <source>
        <dbReference type="Proteomes" id="UP000604825"/>
    </source>
</evidence>
<reference evidence="2" key="1">
    <citation type="submission" date="2020-10" db="EMBL/GenBank/DDBJ databases">
        <authorList>
            <person name="Han B."/>
            <person name="Lu T."/>
            <person name="Zhao Q."/>
            <person name="Huang X."/>
            <person name="Zhao Y."/>
        </authorList>
    </citation>
    <scope>NUCLEOTIDE SEQUENCE</scope>
</reference>